<dbReference type="EMBL" id="CP046522">
    <property type="protein sequence ID" value="QGU94656.1"/>
    <property type="molecule type" value="Genomic_DNA"/>
</dbReference>
<evidence type="ECO:0000313" key="7">
    <source>
        <dbReference type="EMBL" id="QGU94656.1"/>
    </source>
</evidence>
<keyword evidence="5 6" id="KW-0472">Membrane</keyword>
<keyword evidence="2" id="KW-1003">Cell membrane</keyword>
<protein>
    <submittedName>
        <fullName evidence="7">Ribose ABC transporter permease</fullName>
    </submittedName>
</protein>
<dbReference type="PANTHER" id="PTHR32196:SF72">
    <property type="entry name" value="RIBOSE IMPORT PERMEASE PROTEIN RBSC"/>
    <property type="match status" value="1"/>
</dbReference>
<evidence type="ECO:0000256" key="1">
    <source>
        <dbReference type="ARBA" id="ARBA00004651"/>
    </source>
</evidence>
<evidence type="ECO:0000256" key="5">
    <source>
        <dbReference type="ARBA" id="ARBA00023136"/>
    </source>
</evidence>
<feature type="transmembrane region" description="Helical" evidence="6">
    <location>
        <begin position="89"/>
        <end position="110"/>
    </location>
</feature>
<reference evidence="7 8" key="1">
    <citation type="submission" date="2019-12" db="EMBL/GenBank/DDBJ databases">
        <title>Genome sequenceing of Clostridium bovifaecis.</title>
        <authorList>
            <person name="Yao Y."/>
        </authorList>
    </citation>
    <scope>NUCLEOTIDE SEQUENCE [LARGE SCALE GENOMIC DNA]</scope>
    <source>
        <strain evidence="7 8">BXX</strain>
    </source>
</reference>
<feature type="transmembrane region" description="Helical" evidence="6">
    <location>
        <begin position="116"/>
        <end position="136"/>
    </location>
</feature>
<gene>
    <name evidence="7" type="ORF">GOM49_05640</name>
</gene>
<proteinExistence type="predicted"/>
<evidence type="ECO:0000256" key="2">
    <source>
        <dbReference type="ARBA" id="ARBA00022475"/>
    </source>
</evidence>
<keyword evidence="8" id="KW-1185">Reference proteome</keyword>
<evidence type="ECO:0000313" key="8">
    <source>
        <dbReference type="Proteomes" id="UP000422764"/>
    </source>
</evidence>
<evidence type="ECO:0000256" key="3">
    <source>
        <dbReference type="ARBA" id="ARBA00022692"/>
    </source>
</evidence>
<feature type="transmembrane region" description="Helical" evidence="6">
    <location>
        <begin position="12"/>
        <end position="29"/>
    </location>
</feature>
<dbReference type="GO" id="GO:0005886">
    <property type="term" value="C:plasma membrane"/>
    <property type="evidence" value="ECO:0007669"/>
    <property type="project" value="UniProtKB-SubCell"/>
</dbReference>
<dbReference type="GO" id="GO:0022857">
    <property type="term" value="F:transmembrane transporter activity"/>
    <property type="evidence" value="ECO:0007669"/>
    <property type="project" value="InterPro"/>
</dbReference>
<name>A0A6I6EUU6_9CLOT</name>
<keyword evidence="3 6" id="KW-0812">Transmembrane</keyword>
<evidence type="ECO:0000256" key="6">
    <source>
        <dbReference type="SAM" id="Phobius"/>
    </source>
</evidence>
<feature type="transmembrane region" description="Helical" evidence="6">
    <location>
        <begin position="41"/>
        <end position="68"/>
    </location>
</feature>
<evidence type="ECO:0000256" key="4">
    <source>
        <dbReference type="ARBA" id="ARBA00022989"/>
    </source>
</evidence>
<accession>A0A6I6EUU6</accession>
<sequence length="318" mass="32912">MKKSGKDLITKHRTIAVLVLILIVATFISDDFLTVDNLLNVIRQVAIVAIVAAGMTFVILTGGIDLSVGSILALSGAMSASVLAKSNSVFIAIIVALAIGVAFGFFNGIFITKGGIPPFIVTLASMVLVRGCVLVFTNGSPIAIKSAAYKFIGKGYILGIPFPIIVLIGIFAIGYFILKYTKFGRSVFSLGGNREASRLSGISIKKTETLVYTISGLMAGLTGLLLTSRLGSAQPTAGNGYELDAIAAVILGGTSLSGGQGAIFPTAIGALILGVLDNILTLMNVNPFAANIVKGAVILLAVLADSKFKNLSNKVDTK</sequence>
<feature type="transmembrane region" description="Helical" evidence="6">
    <location>
        <begin position="288"/>
        <end position="304"/>
    </location>
</feature>
<comment type="subcellular location">
    <subcellularLocation>
        <location evidence="1">Cell membrane</location>
        <topology evidence="1">Multi-pass membrane protein</topology>
    </subcellularLocation>
</comment>
<dbReference type="InterPro" id="IPR001851">
    <property type="entry name" value="ABC_transp_permease"/>
</dbReference>
<keyword evidence="4 6" id="KW-1133">Transmembrane helix</keyword>
<dbReference type="CDD" id="cd06579">
    <property type="entry name" value="TM_PBP1_transp_AraH_like"/>
    <property type="match status" value="1"/>
</dbReference>
<dbReference type="Proteomes" id="UP000422764">
    <property type="component" value="Chromosome"/>
</dbReference>
<feature type="transmembrane region" description="Helical" evidence="6">
    <location>
        <begin position="248"/>
        <end position="276"/>
    </location>
</feature>
<dbReference type="PANTHER" id="PTHR32196">
    <property type="entry name" value="ABC TRANSPORTER PERMEASE PROTEIN YPHD-RELATED-RELATED"/>
    <property type="match status" value="1"/>
</dbReference>
<dbReference type="Pfam" id="PF02653">
    <property type="entry name" value="BPD_transp_2"/>
    <property type="match status" value="1"/>
</dbReference>
<feature type="transmembrane region" description="Helical" evidence="6">
    <location>
        <begin position="156"/>
        <end position="178"/>
    </location>
</feature>
<dbReference type="AlphaFoldDB" id="A0A6I6EUU6"/>
<organism evidence="7 8">
    <name type="scientific">Clostridium bovifaecis</name>
    <dbReference type="NCBI Taxonomy" id="2184719"/>
    <lineage>
        <taxon>Bacteria</taxon>
        <taxon>Bacillati</taxon>
        <taxon>Bacillota</taxon>
        <taxon>Clostridia</taxon>
        <taxon>Eubacteriales</taxon>
        <taxon>Clostridiaceae</taxon>
        <taxon>Clostridium</taxon>
    </lineage>
</organism>
<feature type="transmembrane region" description="Helical" evidence="6">
    <location>
        <begin position="209"/>
        <end position="227"/>
    </location>
</feature>